<accession>A0A9P7AKF3</accession>
<keyword evidence="3" id="KW-1185">Reference proteome</keyword>
<reference evidence="2" key="1">
    <citation type="journal article" date="2020" name="New Phytol.">
        <title>Comparative genomics reveals dynamic genome evolution in host specialist ectomycorrhizal fungi.</title>
        <authorList>
            <person name="Lofgren L.A."/>
            <person name="Nguyen N.H."/>
            <person name="Vilgalys R."/>
            <person name="Ruytinx J."/>
            <person name="Liao H.L."/>
            <person name="Branco S."/>
            <person name="Kuo A."/>
            <person name="LaButti K."/>
            <person name="Lipzen A."/>
            <person name="Andreopoulos W."/>
            <person name="Pangilinan J."/>
            <person name="Riley R."/>
            <person name="Hundley H."/>
            <person name="Na H."/>
            <person name="Barry K."/>
            <person name="Grigoriev I.V."/>
            <person name="Stajich J.E."/>
            <person name="Kennedy P.G."/>
        </authorList>
    </citation>
    <scope>NUCLEOTIDE SEQUENCE</scope>
    <source>
        <strain evidence="2">S12</strain>
    </source>
</reference>
<evidence type="ECO:0000313" key="3">
    <source>
        <dbReference type="Proteomes" id="UP000719766"/>
    </source>
</evidence>
<comment type="caution">
    <text evidence="2">The sequence shown here is derived from an EMBL/GenBank/DDBJ whole genome shotgun (WGS) entry which is preliminary data.</text>
</comment>
<feature type="region of interest" description="Disordered" evidence="1">
    <location>
        <begin position="1"/>
        <end position="78"/>
    </location>
</feature>
<protein>
    <submittedName>
        <fullName evidence="2">Uncharacterized protein</fullName>
    </submittedName>
</protein>
<dbReference type="EMBL" id="JABBWE010000051">
    <property type="protein sequence ID" value="KAG1790371.1"/>
    <property type="molecule type" value="Genomic_DNA"/>
</dbReference>
<dbReference type="GeneID" id="64600828"/>
<dbReference type="RefSeq" id="XP_041157343.1">
    <property type="nucleotide sequence ID" value="XM_041307064.1"/>
</dbReference>
<proteinExistence type="predicted"/>
<sequence length="78" mass="8199">MEPTPLMVEDGSAMPEGPQSSGEIVLPDEPGNLLPESSGDIVVPNEQGNLLPEYDSSDEDMDVEGKVDLPGEEVAMAT</sequence>
<dbReference type="AlphaFoldDB" id="A0A9P7AKF3"/>
<gene>
    <name evidence="2" type="ORF">HD556DRAFT_1446304</name>
</gene>
<evidence type="ECO:0000313" key="2">
    <source>
        <dbReference type="EMBL" id="KAG1790371.1"/>
    </source>
</evidence>
<organism evidence="2 3">
    <name type="scientific">Suillus plorans</name>
    <dbReference type="NCBI Taxonomy" id="116603"/>
    <lineage>
        <taxon>Eukaryota</taxon>
        <taxon>Fungi</taxon>
        <taxon>Dikarya</taxon>
        <taxon>Basidiomycota</taxon>
        <taxon>Agaricomycotina</taxon>
        <taxon>Agaricomycetes</taxon>
        <taxon>Agaricomycetidae</taxon>
        <taxon>Boletales</taxon>
        <taxon>Suillineae</taxon>
        <taxon>Suillaceae</taxon>
        <taxon>Suillus</taxon>
    </lineage>
</organism>
<name>A0A9P7AKF3_9AGAM</name>
<dbReference type="OrthoDB" id="2692467at2759"/>
<dbReference type="Proteomes" id="UP000719766">
    <property type="component" value="Unassembled WGS sequence"/>
</dbReference>
<evidence type="ECO:0000256" key="1">
    <source>
        <dbReference type="SAM" id="MobiDB-lite"/>
    </source>
</evidence>